<feature type="domain" description="LysM" evidence="1">
    <location>
        <begin position="14"/>
        <end position="59"/>
    </location>
</feature>
<gene>
    <name evidence="2" type="ordered locus">Desmer_3495</name>
</gene>
<protein>
    <submittedName>
        <fullName evidence="2">LysM domain-containing protein</fullName>
    </submittedName>
</protein>
<dbReference type="Pfam" id="PF01476">
    <property type="entry name" value="LysM"/>
    <property type="match status" value="1"/>
</dbReference>
<dbReference type="SMART" id="SM00257">
    <property type="entry name" value="LysM"/>
    <property type="match status" value="1"/>
</dbReference>
<dbReference type="CDD" id="cd00118">
    <property type="entry name" value="LysM"/>
    <property type="match status" value="1"/>
</dbReference>
<dbReference type="PROSITE" id="PS51782">
    <property type="entry name" value="LYSM"/>
    <property type="match status" value="1"/>
</dbReference>
<reference evidence="2 3" key="1">
    <citation type="journal article" date="2012" name="J. Bacteriol.">
        <title>Complete genome sequences of Desulfosporosinus orientis DSM765T, Desulfosporosinus youngiae DSM17734T, Desulfosporosinus meridiei DSM13257T, and Desulfosporosinus acidiphilus DSM22704T.</title>
        <authorList>
            <person name="Pester M."/>
            <person name="Brambilla E."/>
            <person name="Alazard D."/>
            <person name="Rattei T."/>
            <person name="Weinmaier T."/>
            <person name="Han J."/>
            <person name="Lucas S."/>
            <person name="Lapidus A."/>
            <person name="Cheng J.F."/>
            <person name="Goodwin L."/>
            <person name="Pitluck S."/>
            <person name="Peters L."/>
            <person name="Ovchinnikova G."/>
            <person name="Teshima H."/>
            <person name="Detter J.C."/>
            <person name="Han C.S."/>
            <person name="Tapia R."/>
            <person name="Land M.L."/>
            <person name="Hauser L."/>
            <person name="Kyrpides N.C."/>
            <person name="Ivanova N.N."/>
            <person name="Pagani I."/>
            <person name="Huntmann M."/>
            <person name="Wei C.L."/>
            <person name="Davenport K.W."/>
            <person name="Daligault H."/>
            <person name="Chain P.S."/>
            <person name="Chen A."/>
            <person name="Mavromatis K."/>
            <person name="Markowitz V."/>
            <person name="Szeto E."/>
            <person name="Mikhailova N."/>
            <person name="Pati A."/>
            <person name="Wagner M."/>
            <person name="Woyke T."/>
            <person name="Ollivier B."/>
            <person name="Klenk H.P."/>
            <person name="Spring S."/>
            <person name="Loy A."/>
        </authorList>
    </citation>
    <scope>NUCLEOTIDE SEQUENCE [LARGE SCALE GENOMIC DNA]</scope>
    <source>
        <strain evidence="3">ATCC BAA-275 / DSM 13257 / NCIMB 13706 / S10</strain>
    </source>
</reference>
<dbReference type="OrthoDB" id="9815473at2"/>
<dbReference type="KEGG" id="dmi:Desmer_3495"/>
<name>J7J314_DESMD</name>
<evidence type="ECO:0000259" key="1">
    <source>
        <dbReference type="PROSITE" id="PS51782"/>
    </source>
</evidence>
<dbReference type="InterPro" id="IPR018392">
    <property type="entry name" value="LysM"/>
</dbReference>
<dbReference type="EMBL" id="CP003629">
    <property type="protein sequence ID" value="AFQ45341.1"/>
    <property type="molecule type" value="Genomic_DNA"/>
</dbReference>
<dbReference type="Proteomes" id="UP000005262">
    <property type="component" value="Chromosome"/>
</dbReference>
<dbReference type="InterPro" id="IPR036779">
    <property type="entry name" value="LysM_dom_sf"/>
</dbReference>
<dbReference type="Pfam" id="PF26349">
    <property type="entry name" value="YoqH"/>
    <property type="match status" value="1"/>
</dbReference>
<sequence length="185" mass="19809">MPPRLPSSCPPGYRMYTVVSGDIMYSIAQKFGVKLADLIKANPQISDPNVIYPSDVLCLPGQIPSQLTLPCSVLLTPTAQIPSGIIANAIAYIGPTGNHTISIVSNLLAPSFLGNYSSYAAYIDNILSKPLYETTNEPTPSWASTIDLGTLKILPNIRLIISANQGDMSPPPGDHILFEGIFSCF</sequence>
<dbReference type="STRING" id="768704.Desmer_3495"/>
<evidence type="ECO:0000313" key="2">
    <source>
        <dbReference type="EMBL" id="AFQ45341.1"/>
    </source>
</evidence>
<dbReference type="HOGENOM" id="CLU_1401877_0_0_9"/>
<dbReference type="AlphaFoldDB" id="J7J314"/>
<dbReference type="InterPro" id="IPR058968">
    <property type="entry name" value="YoqH-like"/>
</dbReference>
<dbReference type="eggNOG" id="COG1388">
    <property type="taxonomic scope" value="Bacteria"/>
</dbReference>
<dbReference type="SUPFAM" id="SSF54106">
    <property type="entry name" value="LysM domain"/>
    <property type="match status" value="1"/>
</dbReference>
<reference evidence="3" key="2">
    <citation type="submission" date="2012-08" db="EMBL/GenBank/DDBJ databases">
        <title>Finished genome of Desulfosporosinus meridiei DSM 13257.</title>
        <authorList>
            <person name="Huntemann M."/>
            <person name="Wei C.-L."/>
            <person name="Han J."/>
            <person name="Detter J.C."/>
            <person name="Han C."/>
            <person name="Davenport K."/>
            <person name="Daligault H."/>
            <person name="Erkkila T."/>
            <person name="Gu W."/>
            <person name="Munk A.C.C."/>
            <person name="Teshima H."/>
            <person name="Xu Y."/>
            <person name="Chain P."/>
            <person name="Tapia R."/>
            <person name="Chen A."/>
            <person name="Krypides N."/>
            <person name="Mavromatis K."/>
            <person name="Markowitz V."/>
            <person name="Szeto E."/>
            <person name="Ivanova N."/>
            <person name="Mikhailova N."/>
            <person name="Ovchinnikova G."/>
            <person name="Pagani I."/>
            <person name="Pati A."/>
            <person name="Goodwin L."/>
            <person name="Peters L."/>
            <person name="Pitluck S."/>
            <person name="Woyke T."/>
            <person name="Pester M."/>
            <person name="Spring S."/>
            <person name="Ollivier B."/>
            <person name="Rattei T."/>
            <person name="Klenk H.-P."/>
            <person name="Wagner M."/>
            <person name="Loy A."/>
        </authorList>
    </citation>
    <scope>NUCLEOTIDE SEQUENCE [LARGE SCALE GENOMIC DNA]</scope>
    <source>
        <strain evidence="3">ATCC BAA-275 / DSM 13257 / NCIMB 13706 / S10</strain>
    </source>
</reference>
<keyword evidence="3" id="KW-1185">Reference proteome</keyword>
<dbReference type="Gene3D" id="3.10.350.10">
    <property type="entry name" value="LysM domain"/>
    <property type="match status" value="1"/>
</dbReference>
<organism evidence="2 3">
    <name type="scientific">Desulfosporosinus meridiei (strain ATCC BAA-275 / DSM 13257 / KCTC 12902 / NCIMB 13706 / S10)</name>
    <dbReference type="NCBI Taxonomy" id="768704"/>
    <lineage>
        <taxon>Bacteria</taxon>
        <taxon>Bacillati</taxon>
        <taxon>Bacillota</taxon>
        <taxon>Clostridia</taxon>
        <taxon>Eubacteriales</taxon>
        <taxon>Desulfitobacteriaceae</taxon>
        <taxon>Desulfosporosinus</taxon>
    </lineage>
</organism>
<evidence type="ECO:0000313" key="3">
    <source>
        <dbReference type="Proteomes" id="UP000005262"/>
    </source>
</evidence>
<accession>J7J314</accession>
<proteinExistence type="predicted"/>